<evidence type="ECO:0000256" key="2">
    <source>
        <dbReference type="HAMAP-Rule" id="MF_02087"/>
    </source>
</evidence>
<proteinExistence type="inferred from homology"/>
<dbReference type="AlphaFoldDB" id="A0A1X7NNF4"/>
<dbReference type="InterPro" id="IPR001608">
    <property type="entry name" value="Ala_racemase_N"/>
</dbReference>
<dbReference type="CDD" id="cd00635">
    <property type="entry name" value="PLPDE_III_YBL036c_like"/>
    <property type="match status" value="1"/>
</dbReference>
<dbReference type="PANTHER" id="PTHR10146:SF14">
    <property type="entry name" value="PYRIDOXAL PHOSPHATE HOMEOSTASIS PROTEIN"/>
    <property type="match status" value="1"/>
</dbReference>
<reference evidence="6 7" key="1">
    <citation type="submission" date="2017-04" db="EMBL/GenBank/DDBJ databases">
        <authorList>
            <person name="Afonso C.L."/>
            <person name="Miller P.J."/>
            <person name="Scott M.A."/>
            <person name="Spackman E."/>
            <person name="Goraichik I."/>
            <person name="Dimitrov K.M."/>
            <person name="Suarez D.L."/>
            <person name="Swayne D.E."/>
        </authorList>
    </citation>
    <scope>NUCLEOTIDE SEQUENCE [LARGE SCALE GENOMIC DNA]</scope>
    <source>
        <strain evidence="6 7">LMG26642</strain>
    </source>
</reference>
<dbReference type="NCBIfam" id="TIGR00044">
    <property type="entry name" value="YggS family pyridoxal phosphate-dependent enzyme"/>
    <property type="match status" value="1"/>
</dbReference>
<feature type="modified residue" description="N6-(pyridoxal phosphate)lysine" evidence="2 3">
    <location>
        <position position="36"/>
    </location>
</feature>
<dbReference type="HAMAP" id="MF_02087">
    <property type="entry name" value="PLP_homeostasis"/>
    <property type="match status" value="1"/>
</dbReference>
<dbReference type="STRING" id="1073423.SAMN04488700_2245"/>
<dbReference type="InterPro" id="IPR029066">
    <property type="entry name" value="PLP-binding_barrel"/>
</dbReference>
<evidence type="ECO:0000256" key="4">
    <source>
        <dbReference type="RuleBase" id="RU004514"/>
    </source>
</evidence>
<evidence type="ECO:0000313" key="7">
    <source>
        <dbReference type="Proteomes" id="UP000193435"/>
    </source>
</evidence>
<organism evidence="6 7">
    <name type="scientific">Carnobacterium iners</name>
    <dbReference type="NCBI Taxonomy" id="1073423"/>
    <lineage>
        <taxon>Bacteria</taxon>
        <taxon>Bacillati</taxon>
        <taxon>Bacillota</taxon>
        <taxon>Bacilli</taxon>
        <taxon>Lactobacillales</taxon>
        <taxon>Carnobacteriaceae</taxon>
        <taxon>Carnobacterium</taxon>
    </lineage>
</organism>
<evidence type="ECO:0000256" key="3">
    <source>
        <dbReference type="PIRSR" id="PIRSR004848-1"/>
    </source>
</evidence>
<dbReference type="Gene3D" id="3.20.20.10">
    <property type="entry name" value="Alanine racemase"/>
    <property type="match status" value="1"/>
</dbReference>
<dbReference type="EMBL" id="FXBJ01000002">
    <property type="protein sequence ID" value="SMH39480.1"/>
    <property type="molecule type" value="Genomic_DNA"/>
</dbReference>
<evidence type="ECO:0000313" key="6">
    <source>
        <dbReference type="EMBL" id="SMH39480.1"/>
    </source>
</evidence>
<protein>
    <recommendedName>
        <fullName evidence="2">Pyridoxal phosphate homeostasis protein</fullName>
        <shortName evidence="2">PLP homeostasis protein</shortName>
    </recommendedName>
</protein>
<dbReference type="RefSeq" id="WP_085560267.1">
    <property type="nucleotide sequence ID" value="NZ_FOAH01000002.1"/>
</dbReference>
<dbReference type="Pfam" id="PF01168">
    <property type="entry name" value="Ala_racemase_N"/>
    <property type="match status" value="1"/>
</dbReference>
<evidence type="ECO:0000259" key="5">
    <source>
        <dbReference type="Pfam" id="PF01168"/>
    </source>
</evidence>
<comment type="function">
    <text evidence="2">Pyridoxal 5'-phosphate (PLP)-binding protein, which is involved in PLP homeostasis.</text>
</comment>
<dbReference type="InterPro" id="IPR011078">
    <property type="entry name" value="PyrdxlP_homeostasis"/>
</dbReference>
<dbReference type="PIRSF" id="PIRSF004848">
    <property type="entry name" value="YBL036c_PLPDEIII"/>
    <property type="match status" value="1"/>
</dbReference>
<dbReference type="SUPFAM" id="SSF51419">
    <property type="entry name" value="PLP-binding barrel"/>
    <property type="match status" value="1"/>
</dbReference>
<keyword evidence="7" id="KW-1185">Reference proteome</keyword>
<dbReference type="Proteomes" id="UP000193435">
    <property type="component" value="Unassembled WGS sequence"/>
</dbReference>
<dbReference type="PROSITE" id="PS01211">
    <property type="entry name" value="UPF0001"/>
    <property type="match status" value="1"/>
</dbReference>
<dbReference type="OrthoDB" id="9804072at2"/>
<keyword evidence="1 2" id="KW-0663">Pyridoxal phosphate</keyword>
<gene>
    <name evidence="6" type="ORF">SAMN04488700_2245</name>
</gene>
<dbReference type="PANTHER" id="PTHR10146">
    <property type="entry name" value="PROLINE SYNTHETASE CO-TRANSCRIBED BACTERIAL HOMOLOG PROTEIN"/>
    <property type="match status" value="1"/>
</dbReference>
<comment type="cofactor">
    <cofactor evidence="3">
        <name>pyridoxal 5'-phosphate</name>
        <dbReference type="ChEBI" id="CHEBI:597326"/>
    </cofactor>
</comment>
<comment type="similarity">
    <text evidence="2 4">Belongs to the pyridoxal phosphate-binding protein YggS/PROSC family.</text>
</comment>
<name>A0A1X7NNF4_9LACT</name>
<feature type="domain" description="Alanine racemase N-terminal" evidence="5">
    <location>
        <begin position="16"/>
        <end position="223"/>
    </location>
</feature>
<dbReference type="GO" id="GO:0030170">
    <property type="term" value="F:pyridoxal phosphate binding"/>
    <property type="evidence" value="ECO:0007669"/>
    <property type="project" value="UniProtKB-UniRule"/>
</dbReference>
<sequence>MINIKENVLQFEEKFNYSLNKEKLKKTSVQVVAVTKNRSVQLTKELVQEGFYHLAENRPEGLLEKQNELNNQNIIWHFIGNLQTRKVKKIINHIDFLHSLDRLSLAKEINNRAEDRVSCFVQVNVSGEGSKSGVHPEQLEKFILQLSEYPKIHIIGLMTMAPLTDDENAIRNVFSTLKICQRKIAQKKLSYAPCAELSMGMSGDYQIAIEEGATYIRIGSLFFQE</sequence>
<accession>A0A1X7NNF4</accession>
<evidence type="ECO:0000256" key="1">
    <source>
        <dbReference type="ARBA" id="ARBA00022898"/>
    </source>
</evidence>